<feature type="compositionally biased region" description="Acidic residues" evidence="3">
    <location>
        <begin position="60"/>
        <end position="79"/>
    </location>
</feature>
<reference evidence="4 5" key="1">
    <citation type="submission" date="2018-04" db="EMBL/GenBank/DDBJ databases">
        <authorList>
            <person name="Zhang X."/>
            <person name="Yuan J."/>
            <person name="Li F."/>
            <person name="Xiang J."/>
        </authorList>
    </citation>
    <scope>NUCLEOTIDE SEQUENCE [LARGE SCALE GENOMIC DNA]</scope>
    <source>
        <tissue evidence="4">Muscle</tissue>
    </source>
</reference>
<feature type="compositionally biased region" description="Polar residues" evidence="3">
    <location>
        <begin position="269"/>
        <end position="288"/>
    </location>
</feature>
<name>A0A3R7PNI5_PENVA</name>
<gene>
    <name evidence="4" type="ORF">C7M84_009430</name>
</gene>
<feature type="region of interest" description="Disordered" evidence="3">
    <location>
        <begin position="58"/>
        <end position="83"/>
    </location>
</feature>
<dbReference type="InterPro" id="IPR050952">
    <property type="entry name" value="TRIM-NHL_E3_ligases"/>
</dbReference>
<dbReference type="InterPro" id="IPR011042">
    <property type="entry name" value="6-blade_b-propeller_TolB-like"/>
</dbReference>
<dbReference type="InterPro" id="IPR001258">
    <property type="entry name" value="NHL_repeat"/>
</dbReference>
<dbReference type="PROSITE" id="PS51125">
    <property type="entry name" value="NHL"/>
    <property type="match status" value="1"/>
</dbReference>
<evidence type="ECO:0000256" key="1">
    <source>
        <dbReference type="ARBA" id="ARBA00022737"/>
    </source>
</evidence>
<feature type="repeat" description="NHL" evidence="2">
    <location>
        <begin position="623"/>
        <end position="666"/>
    </location>
</feature>
<dbReference type="AlphaFoldDB" id="A0A3R7PNI5"/>
<reference evidence="4 5" key="2">
    <citation type="submission" date="2019-01" db="EMBL/GenBank/DDBJ databases">
        <title>The decoding of complex shrimp genome reveals the adaptation for benthos swimmer, frequently molting mechanism and breeding impact on genome.</title>
        <authorList>
            <person name="Sun Y."/>
            <person name="Gao Y."/>
            <person name="Yu Y."/>
        </authorList>
    </citation>
    <scope>NUCLEOTIDE SEQUENCE [LARGE SCALE GENOMIC DNA]</scope>
    <source>
        <tissue evidence="4">Muscle</tissue>
    </source>
</reference>
<dbReference type="Gene3D" id="2.120.10.30">
    <property type="entry name" value="TolB, C-terminal domain"/>
    <property type="match status" value="1"/>
</dbReference>
<evidence type="ECO:0000256" key="3">
    <source>
        <dbReference type="SAM" id="MobiDB-lite"/>
    </source>
</evidence>
<proteinExistence type="predicted"/>
<dbReference type="GO" id="GO:0061630">
    <property type="term" value="F:ubiquitin protein ligase activity"/>
    <property type="evidence" value="ECO:0007669"/>
    <property type="project" value="TreeGrafter"/>
</dbReference>
<dbReference type="Proteomes" id="UP000283509">
    <property type="component" value="Unassembled WGS sequence"/>
</dbReference>
<dbReference type="OrthoDB" id="342730at2759"/>
<keyword evidence="5" id="KW-1185">Reference proteome</keyword>
<comment type="caution">
    <text evidence="4">The sequence shown here is derived from an EMBL/GenBank/DDBJ whole genome shotgun (WGS) entry which is preliminary data.</text>
</comment>
<evidence type="ECO:0000313" key="4">
    <source>
        <dbReference type="EMBL" id="ROT72187.1"/>
    </source>
</evidence>
<dbReference type="SUPFAM" id="SSF101898">
    <property type="entry name" value="NHL repeat"/>
    <property type="match status" value="1"/>
</dbReference>
<dbReference type="GO" id="GO:0008270">
    <property type="term" value="F:zinc ion binding"/>
    <property type="evidence" value="ECO:0007669"/>
    <property type="project" value="UniProtKB-KW"/>
</dbReference>
<evidence type="ECO:0000256" key="2">
    <source>
        <dbReference type="PROSITE-ProRule" id="PRU00504"/>
    </source>
</evidence>
<dbReference type="PANTHER" id="PTHR24104">
    <property type="entry name" value="E3 UBIQUITIN-PROTEIN LIGASE NHLRC1-RELATED"/>
    <property type="match status" value="1"/>
</dbReference>
<organism evidence="4 5">
    <name type="scientific">Penaeus vannamei</name>
    <name type="common">Whiteleg shrimp</name>
    <name type="synonym">Litopenaeus vannamei</name>
    <dbReference type="NCBI Taxonomy" id="6689"/>
    <lineage>
        <taxon>Eukaryota</taxon>
        <taxon>Metazoa</taxon>
        <taxon>Ecdysozoa</taxon>
        <taxon>Arthropoda</taxon>
        <taxon>Crustacea</taxon>
        <taxon>Multicrustacea</taxon>
        <taxon>Malacostraca</taxon>
        <taxon>Eumalacostraca</taxon>
        <taxon>Eucarida</taxon>
        <taxon>Decapoda</taxon>
        <taxon>Dendrobranchiata</taxon>
        <taxon>Penaeoidea</taxon>
        <taxon>Penaeidae</taxon>
        <taxon>Penaeus</taxon>
    </lineage>
</organism>
<accession>A0A3R7PNI5</accession>
<dbReference type="GO" id="GO:0043161">
    <property type="term" value="P:proteasome-mediated ubiquitin-dependent protein catabolic process"/>
    <property type="evidence" value="ECO:0007669"/>
    <property type="project" value="TreeGrafter"/>
</dbReference>
<dbReference type="GO" id="GO:0000209">
    <property type="term" value="P:protein polyubiquitination"/>
    <property type="evidence" value="ECO:0007669"/>
    <property type="project" value="TreeGrafter"/>
</dbReference>
<dbReference type="EMBL" id="QCYY01002194">
    <property type="protein sequence ID" value="ROT72187.1"/>
    <property type="molecule type" value="Genomic_DNA"/>
</dbReference>
<protein>
    <submittedName>
        <fullName evidence="4">Uncharacterized protein</fullName>
    </submittedName>
</protein>
<keyword evidence="1" id="KW-0677">Repeat</keyword>
<sequence length="714" mass="79761">MPSEARRGERRCADCPRGAGIETKDRAVLDWSALLSKRVLKVAHVNAPQKRWERTLQLYDAEDDEDEYQPDFEERDDTSDVNSKANNIRATIPSPEIMKVRMILQAAKEENDEIDGKLRQRKQQVAIAERQTAELCAKKRNKESIEQWRIKESAPEESWKHDMYHQIYDRHSKLEDQPASRISAEELEESLLEYPEHEMPVNDVFMVPQYPVEKAYVGSVSMDRDLVSRSEGDMTLLADPGVQTELYSEQDADDLPSPLRRPLNFGEGDSSNVEDAHSEFSTSLQSLEANKPAEALPTPPPSEKPGKYVRRRPSPSTKVPLRRPKCAPPTLQGQPTLPEILNEELDKTSDFPSSSISQAMKEHDRETELQLARTCYPGEHIEHEFNPEVCRSVGRPGTTAKMMNGLSQIQARLIQISKDDGTISASSVVFLMNYLEAKIVFKAYAPSSDPLNKPIGIAQLESGHIIVADTFNNRMMLFDEAGKVLGPFYSSSSLYHPSAVVELEHGGFAVKDNNSISVFSSEFECCKVIAKGKLSRPYGLTVNAEGLLVTVETSLTGNLTIVTLNPGSGNVESRVKVDLGLSSHAKSESKPRFIAWQGECRLLVVDLGLNCVYIIDAFKGVVLKRFGEYGQGRDQMHDPSGIVCDGDGFILLGDSRNHRILIYDPDGRYISVLEVDVPVRRPSGLYLTSSGNLLILNYWENSVAAYRFQEIGDV</sequence>
<evidence type="ECO:0000313" key="5">
    <source>
        <dbReference type="Proteomes" id="UP000283509"/>
    </source>
</evidence>
<dbReference type="PANTHER" id="PTHR24104:SF25">
    <property type="entry name" value="PROTEIN LIN-41"/>
    <property type="match status" value="1"/>
</dbReference>
<dbReference type="CDD" id="cd05819">
    <property type="entry name" value="NHL"/>
    <property type="match status" value="1"/>
</dbReference>
<feature type="region of interest" description="Disordered" evidence="3">
    <location>
        <begin position="241"/>
        <end position="336"/>
    </location>
</feature>